<name>A0AAC9IJL5_9BACI</name>
<gene>
    <name evidence="1" type="ORF">BK049_18425</name>
</gene>
<evidence type="ECO:0000313" key="1">
    <source>
        <dbReference type="EMBL" id="AOZ90526.1"/>
    </source>
</evidence>
<evidence type="ECO:0000313" key="2">
    <source>
        <dbReference type="Proteomes" id="UP000177709"/>
    </source>
</evidence>
<dbReference type="Proteomes" id="UP000177709">
    <property type="component" value="Chromosome"/>
</dbReference>
<dbReference type="EMBL" id="CP017786">
    <property type="protein sequence ID" value="AOZ90526.1"/>
    <property type="molecule type" value="Genomic_DNA"/>
</dbReference>
<organism evidence="1 2">
    <name type="scientific">Bacillus xiamenensis</name>
    <dbReference type="NCBI Taxonomy" id="1178537"/>
    <lineage>
        <taxon>Bacteria</taxon>
        <taxon>Bacillati</taxon>
        <taxon>Bacillota</taxon>
        <taxon>Bacilli</taxon>
        <taxon>Bacillales</taxon>
        <taxon>Bacillaceae</taxon>
        <taxon>Bacillus</taxon>
    </lineage>
</organism>
<accession>A0AAC9IJL5</accession>
<proteinExistence type="predicted"/>
<dbReference type="AlphaFoldDB" id="A0AAC9IJL5"/>
<sequence>MGYRYDMRNYSPQQKAIVRQRDEEEKFRREEAERQKVKCEESPRNGDYEGVYFNKNGNCLLELRVSGTAIVNAPCGLKDIDIKKWLCETGREYLDKVKKFEIVTILSHDIENQKIITEWESLRREDLPEEFDS</sequence>
<reference evidence="1 2" key="1">
    <citation type="submission" date="2016-10" db="EMBL/GenBank/DDBJ databases">
        <title>Whole genome sequence of hyper active fibrinolysis bacterium Bacillus pumilus strain VV3 isolated from fermented rice.</title>
        <authorList>
            <person name="Mariadas V.A."/>
            <person name="Vijayaraghavan P."/>
            <person name="Dhandapani V."/>
        </authorList>
    </citation>
    <scope>NUCLEOTIDE SEQUENCE [LARGE SCALE GENOMIC DNA]</scope>
    <source>
        <strain evidence="1 2">VV3</strain>
    </source>
</reference>
<dbReference type="KEGG" id="bxi:BK049_18425"/>
<protein>
    <submittedName>
        <fullName evidence="1">Uncharacterized protein</fullName>
    </submittedName>
</protein>
<dbReference type="RefSeq" id="WP_071169149.1">
    <property type="nucleotide sequence ID" value="NZ_CP017786.1"/>
</dbReference>